<accession>A0A243WAQ0</accession>
<evidence type="ECO:0000313" key="6">
    <source>
        <dbReference type="Proteomes" id="UP000194873"/>
    </source>
</evidence>
<dbReference type="SUPFAM" id="SSF111369">
    <property type="entry name" value="HlyD-like secretion proteins"/>
    <property type="match status" value="1"/>
</dbReference>
<evidence type="ECO:0000313" key="5">
    <source>
        <dbReference type="EMBL" id="OUJ72653.1"/>
    </source>
</evidence>
<proteinExistence type="inferred from homology"/>
<protein>
    <submittedName>
        <fullName evidence="5">Efflux transporter periplasmic adaptor subunit</fullName>
    </submittedName>
</protein>
<dbReference type="Gene3D" id="2.40.50.100">
    <property type="match status" value="1"/>
</dbReference>
<dbReference type="GO" id="GO:0016020">
    <property type="term" value="C:membrane"/>
    <property type="evidence" value="ECO:0007669"/>
    <property type="project" value="InterPro"/>
</dbReference>
<gene>
    <name evidence="5" type="ORF">BXP70_17230</name>
</gene>
<dbReference type="InterPro" id="IPR006143">
    <property type="entry name" value="RND_pump_MFP"/>
</dbReference>
<dbReference type="AlphaFoldDB" id="A0A243WAQ0"/>
<dbReference type="GO" id="GO:0030313">
    <property type="term" value="C:cell envelope"/>
    <property type="evidence" value="ECO:0007669"/>
    <property type="project" value="TreeGrafter"/>
</dbReference>
<dbReference type="PROSITE" id="PS51257">
    <property type="entry name" value="PROKAR_LIPOPROTEIN"/>
    <property type="match status" value="1"/>
</dbReference>
<dbReference type="PANTHER" id="PTHR30097:SF4">
    <property type="entry name" value="SLR6042 PROTEIN"/>
    <property type="match status" value="1"/>
</dbReference>
<dbReference type="GO" id="GO:0022857">
    <property type="term" value="F:transmembrane transporter activity"/>
    <property type="evidence" value="ECO:0007669"/>
    <property type="project" value="InterPro"/>
</dbReference>
<sequence>MNRIPSLILAATASLGLLASCSQKPKDAAETPQKAEAGFTMSDTMLRELKIDTVHAEPIRDELTLSGQIASDGDKTVKVYPLVGGVVEQLSVELGDHVAKGQVLAVIKSGEIADLQNQSSAAGSDLDIARKNLQVAEDQFHDGLASERDVVLARQELRKAQGNVGKSRKQLSVYGVSADGTYTLRAPISGFITEKNVTDHMQFNADNVGNLFTVSNLDDVWIMANVFESDIAKVREGYQADVTTLSYPDKHFNGRIDKVFNVLDPESKVMKVRVRLDNPGYLLKPEMYAQIRVGNTEGNKMLAVPAKCVVFDKDRNFVMVFKDRSHIETRPVQILKTVGDVSYVKSGLQDGEKIIAQNQLLVYDELND</sequence>
<dbReference type="Pfam" id="PF25954">
    <property type="entry name" value="Beta-barrel_RND_2"/>
    <property type="match status" value="1"/>
</dbReference>
<dbReference type="InterPro" id="IPR051909">
    <property type="entry name" value="MFP_Cation_Efflux"/>
</dbReference>
<dbReference type="GO" id="GO:0060003">
    <property type="term" value="P:copper ion export"/>
    <property type="evidence" value="ECO:0007669"/>
    <property type="project" value="TreeGrafter"/>
</dbReference>
<evidence type="ECO:0000259" key="4">
    <source>
        <dbReference type="Pfam" id="PF25973"/>
    </source>
</evidence>
<dbReference type="RefSeq" id="WP_086595339.1">
    <property type="nucleotide sequence ID" value="NZ_MTSE01000009.1"/>
</dbReference>
<dbReference type="NCBIfam" id="TIGR01730">
    <property type="entry name" value="RND_mfp"/>
    <property type="match status" value="1"/>
</dbReference>
<dbReference type="Gene3D" id="2.40.420.20">
    <property type="match status" value="1"/>
</dbReference>
<dbReference type="InterPro" id="IPR058792">
    <property type="entry name" value="Beta-barrel_RND_2"/>
</dbReference>
<dbReference type="OrthoDB" id="9806939at2"/>
<keyword evidence="2" id="KW-0813">Transport</keyword>
<keyword evidence="6" id="KW-1185">Reference proteome</keyword>
<dbReference type="GO" id="GO:0015679">
    <property type="term" value="P:plasma membrane copper ion transport"/>
    <property type="evidence" value="ECO:0007669"/>
    <property type="project" value="TreeGrafter"/>
</dbReference>
<organism evidence="5 6">
    <name type="scientific">Hymenobacter crusticola</name>
    <dbReference type="NCBI Taxonomy" id="1770526"/>
    <lineage>
        <taxon>Bacteria</taxon>
        <taxon>Pseudomonadati</taxon>
        <taxon>Bacteroidota</taxon>
        <taxon>Cytophagia</taxon>
        <taxon>Cytophagales</taxon>
        <taxon>Hymenobacteraceae</taxon>
        <taxon>Hymenobacter</taxon>
    </lineage>
</organism>
<comment type="similarity">
    <text evidence="1">Belongs to the membrane fusion protein (MFP) (TC 8.A.1) family.</text>
</comment>
<dbReference type="Gene3D" id="2.40.30.170">
    <property type="match status" value="1"/>
</dbReference>
<evidence type="ECO:0000256" key="2">
    <source>
        <dbReference type="ARBA" id="ARBA00022448"/>
    </source>
</evidence>
<evidence type="ECO:0000256" key="1">
    <source>
        <dbReference type="ARBA" id="ARBA00009477"/>
    </source>
</evidence>
<dbReference type="Proteomes" id="UP000194873">
    <property type="component" value="Unassembled WGS sequence"/>
</dbReference>
<reference evidence="5 6" key="1">
    <citation type="submission" date="2017-01" db="EMBL/GenBank/DDBJ databases">
        <title>A new Hymenobacter.</title>
        <authorList>
            <person name="Liang Y."/>
            <person name="Feng F."/>
        </authorList>
    </citation>
    <scope>NUCLEOTIDE SEQUENCE [LARGE SCALE GENOMIC DNA]</scope>
    <source>
        <strain evidence="5">MIMBbqt21</strain>
    </source>
</reference>
<comment type="caution">
    <text evidence="5">The sequence shown here is derived from an EMBL/GenBank/DDBJ whole genome shotgun (WGS) entry which is preliminary data.</text>
</comment>
<dbReference type="FunFam" id="2.40.30.170:FF:000010">
    <property type="entry name" value="Efflux RND transporter periplasmic adaptor subunit"/>
    <property type="match status" value="1"/>
</dbReference>
<evidence type="ECO:0000259" key="3">
    <source>
        <dbReference type="Pfam" id="PF25954"/>
    </source>
</evidence>
<dbReference type="PANTHER" id="PTHR30097">
    <property type="entry name" value="CATION EFFLUX SYSTEM PROTEIN CUSB"/>
    <property type="match status" value="1"/>
</dbReference>
<feature type="domain" description="CusB-like beta-barrel" evidence="3">
    <location>
        <begin position="220"/>
        <end position="295"/>
    </location>
</feature>
<feature type="domain" description="CzcB-like barrel-sandwich hybrid" evidence="4">
    <location>
        <begin position="75"/>
        <end position="215"/>
    </location>
</feature>
<dbReference type="Pfam" id="PF25973">
    <property type="entry name" value="BSH_CzcB"/>
    <property type="match status" value="1"/>
</dbReference>
<name>A0A243WAQ0_9BACT</name>
<dbReference type="InterPro" id="IPR058647">
    <property type="entry name" value="BSH_CzcB-like"/>
</dbReference>
<dbReference type="EMBL" id="MTSE01000009">
    <property type="protein sequence ID" value="OUJ72653.1"/>
    <property type="molecule type" value="Genomic_DNA"/>
</dbReference>